<dbReference type="HOGENOM" id="CLU_3216831_0_0_6"/>
<dbReference type="STRING" id="1085623.GNIT_2945"/>
<proteinExistence type="predicted"/>
<reference evidence="1 2" key="1">
    <citation type="journal article" date="2011" name="J. Bacteriol.">
        <title>Complete genome sequence of seawater bacterium Glaciecola nitratireducens FR1064T.</title>
        <authorList>
            <person name="Bian F."/>
            <person name="Qin Q.L."/>
            <person name="Xie B.B."/>
            <person name="Shu Y.L."/>
            <person name="Zhang X.Y."/>
            <person name="Yu Y."/>
            <person name="Chen B."/>
            <person name="Chen X.L."/>
            <person name="Zhou B.C."/>
            <person name="Zhang Y.Z."/>
        </authorList>
    </citation>
    <scope>NUCLEOTIDE SEQUENCE [LARGE SCALE GENOMIC DNA]</scope>
    <source>
        <strain evidence="2">JCM 12485 / KCTC 12276 / FR1064</strain>
    </source>
</reference>
<evidence type="ECO:0000313" key="2">
    <source>
        <dbReference type="Proteomes" id="UP000009282"/>
    </source>
</evidence>
<organism evidence="1 2">
    <name type="scientific">Glaciecola nitratireducens (strain JCM 12485 / KCTC 12276 / FR1064)</name>
    <dbReference type="NCBI Taxonomy" id="1085623"/>
    <lineage>
        <taxon>Bacteria</taxon>
        <taxon>Pseudomonadati</taxon>
        <taxon>Pseudomonadota</taxon>
        <taxon>Gammaproteobacteria</taxon>
        <taxon>Alteromonadales</taxon>
        <taxon>Alteromonadaceae</taxon>
        <taxon>Brumicola</taxon>
    </lineage>
</organism>
<sequence>MPDKKSKTLHFNCGVLHSAVPSAPLVSVSHIKVISLADPYLTAC</sequence>
<dbReference type="Proteomes" id="UP000009282">
    <property type="component" value="Chromosome"/>
</dbReference>
<accession>G4QMV9</accession>
<dbReference type="KEGG" id="gni:GNIT_2945"/>
<protein>
    <submittedName>
        <fullName evidence="1">Uncharacterized protein</fullName>
    </submittedName>
</protein>
<keyword evidence="2" id="KW-1185">Reference proteome</keyword>
<evidence type="ECO:0000313" key="1">
    <source>
        <dbReference type="EMBL" id="AEP31042.1"/>
    </source>
</evidence>
<name>G4QMV9_GLANF</name>
<dbReference type="AlphaFoldDB" id="G4QMV9"/>
<dbReference type="EMBL" id="CP003060">
    <property type="protein sequence ID" value="AEP31042.1"/>
    <property type="molecule type" value="Genomic_DNA"/>
</dbReference>
<gene>
    <name evidence="1" type="ordered locus">GNIT_2945</name>
</gene>